<accession>A0ABR2E1S6</accession>
<keyword evidence="6" id="KW-0449">Lipoprotein</keyword>
<evidence type="ECO:0000256" key="9">
    <source>
        <dbReference type="SAM" id="MobiDB-lite"/>
    </source>
</evidence>
<evidence type="ECO:0000313" key="12">
    <source>
        <dbReference type="Proteomes" id="UP001472677"/>
    </source>
</evidence>
<evidence type="ECO:0000256" key="5">
    <source>
        <dbReference type="ARBA" id="ARBA00023134"/>
    </source>
</evidence>
<dbReference type="PANTHER" id="PTHR47981:SF4">
    <property type="entry name" value="RAS-RELATED PROTEIN RABG3F"/>
    <property type="match status" value="1"/>
</dbReference>
<comment type="subcellular location">
    <subcellularLocation>
        <location evidence="8">Endomembrane system</location>
        <topology evidence="8">Lipid-anchor</topology>
        <orientation evidence="8">Cytoplasmic side</orientation>
    </subcellularLocation>
</comment>
<keyword evidence="10" id="KW-0472">Membrane</keyword>
<dbReference type="InterPro" id="IPR001806">
    <property type="entry name" value="Small_GTPase"/>
</dbReference>
<evidence type="ECO:0000256" key="6">
    <source>
        <dbReference type="ARBA" id="ARBA00023288"/>
    </source>
</evidence>
<keyword evidence="5" id="KW-0342">GTP-binding</keyword>
<protein>
    <submittedName>
        <fullName evidence="11">Uncharacterized protein</fullName>
    </submittedName>
</protein>
<dbReference type="Proteomes" id="UP001472677">
    <property type="component" value="Unassembled WGS sequence"/>
</dbReference>
<comment type="similarity">
    <text evidence="1">Belongs to the small GTPase superfamily. Rab family.</text>
</comment>
<evidence type="ECO:0000256" key="2">
    <source>
        <dbReference type="ARBA" id="ARBA00022481"/>
    </source>
</evidence>
<evidence type="ECO:0000256" key="8">
    <source>
        <dbReference type="ARBA" id="ARBA00046278"/>
    </source>
</evidence>
<keyword evidence="4" id="KW-0813">Transport</keyword>
<gene>
    <name evidence="11" type="ORF">V6N12_039809</name>
</gene>
<organism evidence="11 12">
    <name type="scientific">Hibiscus sabdariffa</name>
    <name type="common">roselle</name>
    <dbReference type="NCBI Taxonomy" id="183260"/>
    <lineage>
        <taxon>Eukaryota</taxon>
        <taxon>Viridiplantae</taxon>
        <taxon>Streptophyta</taxon>
        <taxon>Embryophyta</taxon>
        <taxon>Tracheophyta</taxon>
        <taxon>Spermatophyta</taxon>
        <taxon>Magnoliopsida</taxon>
        <taxon>eudicotyledons</taxon>
        <taxon>Gunneridae</taxon>
        <taxon>Pentapetalae</taxon>
        <taxon>rosids</taxon>
        <taxon>malvids</taxon>
        <taxon>Malvales</taxon>
        <taxon>Malvaceae</taxon>
        <taxon>Malvoideae</taxon>
        <taxon>Hibiscus</taxon>
    </lineage>
</organism>
<feature type="transmembrane region" description="Helical" evidence="10">
    <location>
        <begin position="99"/>
        <end position="119"/>
    </location>
</feature>
<keyword evidence="12" id="KW-1185">Reference proteome</keyword>
<evidence type="ECO:0000256" key="4">
    <source>
        <dbReference type="ARBA" id="ARBA00022927"/>
    </source>
</evidence>
<feature type="region of interest" description="Disordered" evidence="9">
    <location>
        <begin position="145"/>
        <end position="164"/>
    </location>
</feature>
<evidence type="ECO:0000256" key="1">
    <source>
        <dbReference type="ARBA" id="ARBA00006270"/>
    </source>
</evidence>
<proteinExistence type="inferred from homology"/>
<keyword evidence="2" id="KW-0488">Methylation</keyword>
<dbReference type="PANTHER" id="PTHR47981">
    <property type="entry name" value="RAB FAMILY"/>
    <property type="match status" value="1"/>
</dbReference>
<name>A0ABR2E1S6_9ROSI</name>
<keyword evidence="4" id="KW-0653">Protein transport</keyword>
<dbReference type="InterPro" id="IPR027417">
    <property type="entry name" value="P-loop_NTPase"/>
</dbReference>
<dbReference type="PRINTS" id="PR00449">
    <property type="entry name" value="RASTRNSFRMNG"/>
</dbReference>
<keyword evidence="7" id="KW-0636">Prenylation</keyword>
<evidence type="ECO:0000256" key="7">
    <source>
        <dbReference type="ARBA" id="ARBA00023289"/>
    </source>
</evidence>
<reference evidence="11 12" key="1">
    <citation type="journal article" date="2024" name="G3 (Bethesda)">
        <title>Genome assembly of Hibiscus sabdariffa L. provides insights into metabolisms of medicinal natural products.</title>
        <authorList>
            <person name="Kim T."/>
        </authorList>
    </citation>
    <scope>NUCLEOTIDE SEQUENCE [LARGE SCALE GENOMIC DNA]</scope>
    <source>
        <strain evidence="11">TK-2024</strain>
        <tissue evidence="11">Old leaves</tissue>
    </source>
</reference>
<dbReference type="Pfam" id="PF00071">
    <property type="entry name" value="Ras"/>
    <property type="match status" value="1"/>
</dbReference>
<dbReference type="SUPFAM" id="SSF52540">
    <property type="entry name" value="P-loop containing nucleoside triphosphate hydrolases"/>
    <property type="match status" value="1"/>
</dbReference>
<evidence type="ECO:0000313" key="11">
    <source>
        <dbReference type="EMBL" id="KAK8551147.1"/>
    </source>
</evidence>
<dbReference type="PROSITE" id="PS51419">
    <property type="entry name" value="RAB"/>
    <property type="match status" value="1"/>
</dbReference>
<evidence type="ECO:0000256" key="3">
    <source>
        <dbReference type="ARBA" id="ARBA00022741"/>
    </source>
</evidence>
<dbReference type="Gene3D" id="3.40.50.300">
    <property type="entry name" value="P-loop containing nucleotide triphosphate hydrolases"/>
    <property type="match status" value="1"/>
</dbReference>
<dbReference type="SMART" id="SM00175">
    <property type="entry name" value="RAB"/>
    <property type="match status" value="1"/>
</dbReference>
<sequence length="164" mass="18527">MPSRHRTLLKVIFLGDSGVEKTSLMNQHHAAVKFSNQYKATIGADFLTKEVQFEDRLFTLQVIVMDMEHELRASRIHSLLLQKAVCLFTFLSRTNDRTMLVIATNFGIVFGVLFPSVSLNKIHLPSSFRSTFEVSISNDQDLKKLKGKNDDDDNGRNGRLVSIG</sequence>
<evidence type="ECO:0000256" key="10">
    <source>
        <dbReference type="SAM" id="Phobius"/>
    </source>
</evidence>
<dbReference type="EMBL" id="JBBPBM010000020">
    <property type="protein sequence ID" value="KAK8551147.1"/>
    <property type="molecule type" value="Genomic_DNA"/>
</dbReference>
<keyword evidence="10" id="KW-0812">Transmembrane</keyword>
<comment type="caution">
    <text evidence="11">The sequence shown here is derived from an EMBL/GenBank/DDBJ whole genome shotgun (WGS) entry which is preliminary data.</text>
</comment>
<keyword evidence="3" id="KW-0547">Nucleotide-binding</keyword>
<keyword evidence="10" id="KW-1133">Transmembrane helix</keyword>